<evidence type="ECO:0000313" key="3">
    <source>
        <dbReference type="Proteomes" id="UP000243232"/>
    </source>
</evidence>
<evidence type="ECO:0000313" key="2">
    <source>
        <dbReference type="EMBL" id="SDU27185.1"/>
    </source>
</evidence>
<keyword evidence="1" id="KW-1133">Transmembrane helix</keyword>
<reference evidence="3" key="1">
    <citation type="submission" date="2016-10" db="EMBL/GenBank/DDBJ databases">
        <authorList>
            <person name="Varghese N."/>
            <person name="Submissions S."/>
        </authorList>
    </citation>
    <scope>NUCLEOTIDE SEQUENCE [LARGE SCALE GENOMIC DNA]</scope>
    <source>
        <strain evidence="3">DSM 17875</strain>
    </source>
</reference>
<dbReference type="RefSeq" id="WP_090196488.1">
    <property type="nucleotide sequence ID" value="NZ_LT629785.1"/>
</dbReference>
<sequence length="74" mass="8081">METEQFESLMMYVLVSGLMGFMAFIIWDLAKTSKAGRLGTAILFLGLGLCLFAFAAKPVIGYIIEQVEDIPSGD</sequence>
<gene>
    <name evidence="2" type="ORF">SAMN05216296_2775</name>
</gene>
<dbReference type="STRING" id="364197.SAMN05216296_2775"/>
<dbReference type="EMBL" id="LT629785">
    <property type="protein sequence ID" value="SDU27185.1"/>
    <property type="molecule type" value="Genomic_DNA"/>
</dbReference>
<dbReference type="Pfam" id="PF10981">
    <property type="entry name" value="DUF2788"/>
    <property type="match status" value="1"/>
</dbReference>
<dbReference type="OrthoDB" id="5625617at2"/>
<name>A0A1H2H5T9_9PSED</name>
<dbReference type="AlphaFoldDB" id="A0A1H2H5T9"/>
<dbReference type="Proteomes" id="UP000243232">
    <property type="component" value="Chromosome I"/>
</dbReference>
<protein>
    <recommendedName>
        <fullName evidence="4">DUF2788 domain-containing protein</fullName>
    </recommendedName>
</protein>
<keyword evidence="1" id="KW-0812">Transmembrane</keyword>
<accession>A0A1H2H5T9</accession>
<organism evidence="2 3">
    <name type="scientific">Pseudomonas pohangensis</name>
    <dbReference type="NCBI Taxonomy" id="364197"/>
    <lineage>
        <taxon>Bacteria</taxon>
        <taxon>Pseudomonadati</taxon>
        <taxon>Pseudomonadota</taxon>
        <taxon>Gammaproteobacteria</taxon>
        <taxon>Pseudomonadales</taxon>
        <taxon>Pseudomonadaceae</taxon>
        <taxon>Pseudomonas</taxon>
    </lineage>
</organism>
<keyword evidence="1" id="KW-0472">Membrane</keyword>
<evidence type="ECO:0008006" key="4">
    <source>
        <dbReference type="Google" id="ProtNLM"/>
    </source>
</evidence>
<dbReference type="InterPro" id="IPR021249">
    <property type="entry name" value="DUF2788"/>
</dbReference>
<feature type="transmembrane region" description="Helical" evidence="1">
    <location>
        <begin position="42"/>
        <end position="64"/>
    </location>
</feature>
<feature type="transmembrane region" description="Helical" evidence="1">
    <location>
        <begin position="12"/>
        <end position="30"/>
    </location>
</feature>
<evidence type="ECO:0000256" key="1">
    <source>
        <dbReference type="SAM" id="Phobius"/>
    </source>
</evidence>
<proteinExistence type="predicted"/>
<keyword evidence="3" id="KW-1185">Reference proteome</keyword>